<dbReference type="SUPFAM" id="SSF56784">
    <property type="entry name" value="HAD-like"/>
    <property type="match status" value="1"/>
</dbReference>
<reference evidence="1" key="2">
    <citation type="journal article" date="2021" name="Microbiome">
        <title>Successional dynamics and alternative stable states in a saline activated sludge microbial community over 9 years.</title>
        <authorList>
            <person name="Wang Y."/>
            <person name="Ye J."/>
            <person name="Ju F."/>
            <person name="Liu L."/>
            <person name="Boyd J.A."/>
            <person name="Deng Y."/>
            <person name="Parks D.H."/>
            <person name="Jiang X."/>
            <person name="Yin X."/>
            <person name="Woodcroft B.J."/>
            <person name="Tyson G.W."/>
            <person name="Hugenholtz P."/>
            <person name="Polz M.F."/>
            <person name="Zhang T."/>
        </authorList>
    </citation>
    <scope>NUCLEOTIDE SEQUENCE</scope>
    <source>
        <strain evidence="1">HKST-UBA03</strain>
    </source>
</reference>
<proteinExistence type="predicted"/>
<name>A0A955RRV6_UNCKA</name>
<dbReference type="InterPro" id="IPR036412">
    <property type="entry name" value="HAD-like_sf"/>
</dbReference>
<dbReference type="PANTHER" id="PTHR43611">
    <property type="entry name" value="ALPHA-D-GLUCOSE 1-PHOSPHATE PHOSPHATASE"/>
    <property type="match status" value="1"/>
</dbReference>
<sequence length="212" mass="24458">MRYNQAMDIEFIYFDVGGVVVLDMSKNNKFDQMLAEMGLTEEMKQKFSDYFIDKVETDICRGEKTVDSLIPQMRNVYGANLPDDYSFLEDFTSRFEANTKLQEIMINLKKRYPIGLLTNMYPGMLQSISRRGLLPEIDWDAVIDSSIVHHNKPEPEIYELAETLAKTKPERILFVENSQMHIDGAAKRSWQTLLYDPANVDGANKRLIDLVA</sequence>
<dbReference type="InterPro" id="IPR006439">
    <property type="entry name" value="HAD-SF_hydro_IA"/>
</dbReference>
<reference evidence="1" key="1">
    <citation type="submission" date="2020-04" db="EMBL/GenBank/DDBJ databases">
        <authorList>
            <person name="Zhang T."/>
        </authorList>
    </citation>
    <scope>NUCLEOTIDE SEQUENCE</scope>
    <source>
        <strain evidence="1">HKST-UBA03</strain>
    </source>
</reference>
<protein>
    <submittedName>
        <fullName evidence="1">HAD-IA family hydrolase</fullName>
    </submittedName>
</protein>
<dbReference type="GO" id="GO:0016787">
    <property type="term" value="F:hydrolase activity"/>
    <property type="evidence" value="ECO:0007669"/>
    <property type="project" value="UniProtKB-KW"/>
</dbReference>
<comment type="caution">
    <text evidence="1">The sequence shown here is derived from an EMBL/GenBank/DDBJ whole genome shotgun (WGS) entry which is preliminary data.</text>
</comment>
<evidence type="ECO:0000313" key="2">
    <source>
        <dbReference type="Proteomes" id="UP000751518"/>
    </source>
</evidence>
<dbReference type="NCBIfam" id="TIGR01509">
    <property type="entry name" value="HAD-SF-IA-v3"/>
    <property type="match status" value="1"/>
</dbReference>
<organism evidence="1 2">
    <name type="scientific">candidate division WWE3 bacterium</name>
    <dbReference type="NCBI Taxonomy" id="2053526"/>
    <lineage>
        <taxon>Bacteria</taxon>
        <taxon>Katanobacteria</taxon>
    </lineage>
</organism>
<dbReference type="AlphaFoldDB" id="A0A955RRV6"/>
<dbReference type="Pfam" id="PF00702">
    <property type="entry name" value="Hydrolase"/>
    <property type="match status" value="1"/>
</dbReference>
<dbReference type="SFLD" id="SFLDG01129">
    <property type="entry name" value="C1.5:_HAD__Beta-PGM__Phosphata"/>
    <property type="match status" value="1"/>
</dbReference>
<dbReference type="PANTHER" id="PTHR43611:SF3">
    <property type="entry name" value="FLAVIN MONONUCLEOTIDE HYDROLASE 1, CHLOROPLATIC"/>
    <property type="match status" value="1"/>
</dbReference>
<dbReference type="InterPro" id="IPR023214">
    <property type="entry name" value="HAD_sf"/>
</dbReference>
<dbReference type="Gene3D" id="3.40.50.1000">
    <property type="entry name" value="HAD superfamily/HAD-like"/>
    <property type="match status" value="1"/>
</dbReference>
<gene>
    <name evidence="1" type="ORF">KC614_01960</name>
</gene>
<dbReference type="EMBL" id="JAGQKZ010000011">
    <property type="protein sequence ID" value="MCA9391948.1"/>
    <property type="molecule type" value="Genomic_DNA"/>
</dbReference>
<accession>A0A955RRV6</accession>
<evidence type="ECO:0000313" key="1">
    <source>
        <dbReference type="EMBL" id="MCA9391948.1"/>
    </source>
</evidence>
<dbReference type="Proteomes" id="UP000751518">
    <property type="component" value="Unassembled WGS sequence"/>
</dbReference>
<dbReference type="PRINTS" id="PR00413">
    <property type="entry name" value="HADHALOGNASE"/>
</dbReference>
<dbReference type="SFLD" id="SFLDS00003">
    <property type="entry name" value="Haloacid_Dehalogenase"/>
    <property type="match status" value="1"/>
</dbReference>
<keyword evidence="1" id="KW-0378">Hydrolase</keyword>